<keyword evidence="12" id="KW-1185">Reference proteome</keyword>
<feature type="transmembrane region" description="Helical" evidence="9">
    <location>
        <begin position="112"/>
        <end position="140"/>
    </location>
</feature>
<evidence type="ECO:0000256" key="7">
    <source>
        <dbReference type="ARBA" id="ARBA00023136"/>
    </source>
</evidence>
<sequence length="207" mass="22934">MLTEILLDFALIGAEWVLWLLILLSFANIYVVIEKLRFFHQRKVDVHELRLKFEERLRADDFDAAAKLLEGNDAMEARVVLFGMRGLDRGPEAVEDLMNGAMASERTRYERLISLLATTGNNAPFIGLFGTVLGIIGAFAALGEASEEANQEVMAAISEALVATGVGLLVAIPAVIMFNVFRQRVKKSGAQTELMSRTLLAHLRRND</sequence>
<keyword evidence="5 8" id="KW-0653">Protein transport</keyword>
<keyword evidence="6 9" id="KW-1133">Transmembrane helix</keyword>
<evidence type="ECO:0000256" key="6">
    <source>
        <dbReference type="ARBA" id="ARBA00022989"/>
    </source>
</evidence>
<comment type="subcellular location">
    <subcellularLocation>
        <location evidence="1">Cell membrane</location>
        <topology evidence="1">Multi-pass membrane protein</topology>
    </subcellularLocation>
    <subcellularLocation>
        <location evidence="8">Membrane</location>
        <topology evidence="8">Multi-pass membrane protein</topology>
    </subcellularLocation>
</comment>
<dbReference type="PANTHER" id="PTHR30625:SF15">
    <property type="entry name" value="BIOPOLYMER TRANSPORT PROTEIN EXBB"/>
    <property type="match status" value="1"/>
</dbReference>
<feature type="transmembrane region" description="Helical" evidence="9">
    <location>
        <begin position="160"/>
        <end position="181"/>
    </location>
</feature>
<dbReference type="OrthoDB" id="9805133at2"/>
<evidence type="ECO:0000256" key="3">
    <source>
        <dbReference type="ARBA" id="ARBA00022475"/>
    </source>
</evidence>
<dbReference type="EMBL" id="VOSM01000003">
    <property type="protein sequence ID" value="TXD37798.1"/>
    <property type="molecule type" value="Genomic_DNA"/>
</dbReference>
<keyword evidence="7 9" id="KW-0472">Membrane</keyword>
<dbReference type="RefSeq" id="WP_146980951.1">
    <property type="nucleotide sequence ID" value="NZ_VOSM01000003.1"/>
</dbReference>
<dbReference type="GO" id="GO:0005886">
    <property type="term" value="C:plasma membrane"/>
    <property type="evidence" value="ECO:0007669"/>
    <property type="project" value="UniProtKB-SubCell"/>
</dbReference>
<evidence type="ECO:0000256" key="8">
    <source>
        <dbReference type="RuleBase" id="RU004057"/>
    </source>
</evidence>
<dbReference type="GO" id="GO:0017038">
    <property type="term" value="P:protein import"/>
    <property type="evidence" value="ECO:0007669"/>
    <property type="project" value="TreeGrafter"/>
</dbReference>
<dbReference type="Pfam" id="PF01618">
    <property type="entry name" value="MotA_ExbB"/>
    <property type="match status" value="1"/>
</dbReference>
<keyword evidence="4 9" id="KW-0812">Transmembrane</keyword>
<evidence type="ECO:0000313" key="12">
    <source>
        <dbReference type="Proteomes" id="UP000321412"/>
    </source>
</evidence>
<proteinExistence type="inferred from homology"/>
<protein>
    <submittedName>
        <fullName evidence="11">MotA/TolQ/ExbB proton channel family protein</fullName>
    </submittedName>
</protein>
<feature type="domain" description="MotA/TolQ/ExbB proton channel" evidence="10">
    <location>
        <begin position="75"/>
        <end position="190"/>
    </location>
</feature>
<evidence type="ECO:0000256" key="1">
    <source>
        <dbReference type="ARBA" id="ARBA00004651"/>
    </source>
</evidence>
<feature type="transmembrane region" description="Helical" evidence="9">
    <location>
        <begin position="16"/>
        <end position="33"/>
    </location>
</feature>
<organism evidence="11 12">
    <name type="scientific">Lujinxingia vulgaris</name>
    <dbReference type="NCBI Taxonomy" id="2600176"/>
    <lineage>
        <taxon>Bacteria</taxon>
        <taxon>Deltaproteobacteria</taxon>
        <taxon>Bradymonadales</taxon>
        <taxon>Lujinxingiaceae</taxon>
        <taxon>Lujinxingia</taxon>
    </lineage>
</organism>
<dbReference type="AlphaFoldDB" id="A0A5C6X8W3"/>
<name>A0A5C6X8W3_9DELT</name>
<gene>
    <name evidence="11" type="ORF">FRC98_08935</name>
</gene>
<reference evidence="11 12" key="1">
    <citation type="submission" date="2019-08" db="EMBL/GenBank/DDBJ databases">
        <title>Bradymonadales sp. TMQ4.</title>
        <authorList>
            <person name="Liang Q."/>
        </authorList>
    </citation>
    <scope>NUCLEOTIDE SEQUENCE [LARGE SCALE GENOMIC DNA]</scope>
    <source>
        <strain evidence="11 12">TMQ4</strain>
    </source>
</reference>
<dbReference type="Proteomes" id="UP000321412">
    <property type="component" value="Unassembled WGS sequence"/>
</dbReference>
<dbReference type="InterPro" id="IPR050790">
    <property type="entry name" value="ExbB/TolQ_transport"/>
</dbReference>
<keyword evidence="2 8" id="KW-0813">Transport</keyword>
<accession>A0A5C6X8W3</accession>
<evidence type="ECO:0000313" key="11">
    <source>
        <dbReference type="EMBL" id="TXD37798.1"/>
    </source>
</evidence>
<dbReference type="PANTHER" id="PTHR30625">
    <property type="entry name" value="PROTEIN TOLQ"/>
    <property type="match status" value="1"/>
</dbReference>
<evidence type="ECO:0000256" key="2">
    <source>
        <dbReference type="ARBA" id="ARBA00022448"/>
    </source>
</evidence>
<keyword evidence="3" id="KW-1003">Cell membrane</keyword>
<comment type="caution">
    <text evidence="11">The sequence shown here is derived from an EMBL/GenBank/DDBJ whole genome shotgun (WGS) entry which is preliminary data.</text>
</comment>
<dbReference type="InterPro" id="IPR002898">
    <property type="entry name" value="MotA_ExbB_proton_chnl"/>
</dbReference>
<evidence type="ECO:0000256" key="5">
    <source>
        <dbReference type="ARBA" id="ARBA00022927"/>
    </source>
</evidence>
<evidence type="ECO:0000256" key="4">
    <source>
        <dbReference type="ARBA" id="ARBA00022692"/>
    </source>
</evidence>
<comment type="similarity">
    <text evidence="8">Belongs to the exbB/tolQ family.</text>
</comment>
<evidence type="ECO:0000259" key="10">
    <source>
        <dbReference type="Pfam" id="PF01618"/>
    </source>
</evidence>
<evidence type="ECO:0000256" key="9">
    <source>
        <dbReference type="SAM" id="Phobius"/>
    </source>
</evidence>